<keyword evidence="2" id="KW-0408">Iron</keyword>
<evidence type="ECO:0000313" key="3">
    <source>
        <dbReference type="EMBL" id="VBA43265.1"/>
    </source>
</evidence>
<proteinExistence type="predicted"/>
<dbReference type="AlphaFoldDB" id="A0A498QFI4"/>
<dbReference type="InterPro" id="IPR008775">
    <property type="entry name" value="Phytyl_CoA_dOase-like"/>
</dbReference>
<dbReference type="Proteomes" id="UP000273307">
    <property type="component" value="Unassembled WGS sequence"/>
</dbReference>
<evidence type="ECO:0000256" key="2">
    <source>
        <dbReference type="ARBA" id="ARBA00023004"/>
    </source>
</evidence>
<dbReference type="PANTHER" id="PTHR20883:SF15">
    <property type="entry name" value="PHYTANOYL-COA DIOXYGENASE DOMAIN-CONTAINING PROTEIN 1"/>
    <property type="match status" value="1"/>
</dbReference>
<dbReference type="GO" id="GO:0005506">
    <property type="term" value="F:iron ion binding"/>
    <property type="evidence" value="ECO:0007669"/>
    <property type="project" value="UniProtKB-ARBA"/>
</dbReference>
<dbReference type="RefSeq" id="WP_122526125.1">
    <property type="nucleotide sequence ID" value="NZ_UPHP01000132.1"/>
</dbReference>
<sequence length="281" mass="31063">MSTKHDISTLDDLTGDLAGRYRWTPSSGASVADEVVEADLAALTRDGYVIWENLLSHNECQRIRDAVAPMLNHNGRNSFEGQLTQRLYSVLTKTRVCDRLVDHPRALAVLDRLLMPNYLLSAIQVINIRPGESSQLLHYDDAFYPIPRPRPALGAATIWAIDDFTADNGATVVIPASHRWDDRQPTPDDAPRSVIMPAGSCVFFLGTLWHGGGANTSETSRLAVTAQYCQPWLRPLEAFSLSVPTEIVKVVSADIQRMLGYSIHPPFVGAVDGRHPLRLLE</sequence>
<protein>
    <recommendedName>
        <fullName evidence="5">Phytanoyl-CoA dioxygenase</fullName>
    </recommendedName>
</protein>
<dbReference type="GO" id="GO:0016706">
    <property type="term" value="F:2-oxoglutarate-dependent dioxygenase activity"/>
    <property type="evidence" value="ECO:0007669"/>
    <property type="project" value="UniProtKB-ARBA"/>
</dbReference>
<dbReference type="Gene3D" id="2.60.120.620">
    <property type="entry name" value="q2cbj1_9rhob like domain"/>
    <property type="match status" value="1"/>
</dbReference>
<dbReference type="SUPFAM" id="SSF51197">
    <property type="entry name" value="Clavaminate synthase-like"/>
    <property type="match status" value="1"/>
</dbReference>
<reference evidence="3 4" key="1">
    <citation type="submission" date="2018-09" db="EMBL/GenBank/DDBJ databases">
        <authorList>
            <person name="Tagini F."/>
        </authorList>
    </citation>
    <scope>NUCLEOTIDE SEQUENCE [LARGE SCALE GENOMIC DNA]</scope>
    <source>
        <strain evidence="3 4">MK136</strain>
    </source>
</reference>
<organism evidence="3 4">
    <name type="scientific">Mycobacterium attenuatum</name>
    <dbReference type="NCBI Taxonomy" id="2341086"/>
    <lineage>
        <taxon>Bacteria</taxon>
        <taxon>Bacillati</taxon>
        <taxon>Actinomycetota</taxon>
        <taxon>Actinomycetes</taxon>
        <taxon>Mycobacteriales</taxon>
        <taxon>Mycobacteriaceae</taxon>
        <taxon>Mycobacterium</taxon>
    </lineage>
</organism>
<evidence type="ECO:0000313" key="4">
    <source>
        <dbReference type="Proteomes" id="UP000273307"/>
    </source>
</evidence>
<dbReference type="PANTHER" id="PTHR20883">
    <property type="entry name" value="PHYTANOYL-COA DIOXYGENASE DOMAIN CONTAINING 1"/>
    <property type="match status" value="1"/>
</dbReference>
<gene>
    <name evidence="3" type="ORF">LAUMK136_05008</name>
</gene>
<accession>A0A498QFI4</accession>
<name>A0A498QFI4_9MYCO</name>
<dbReference type="Pfam" id="PF05721">
    <property type="entry name" value="PhyH"/>
    <property type="match status" value="1"/>
</dbReference>
<dbReference type="OrthoDB" id="9796766at2"/>
<dbReference type="EMBL" id="UPHP01000132">
    <property type="protein sequence ID" value="VBA43265.1"/>
    <property type="molecule type" value="Genomic_DNA"/>
</dbReference>
<evidence type="ECO:0000256" key="1">
    <source>
        <dbReference type="ARBA" id="ARBA00022723"/>
    </source>
</evidence>
<evidence type="ECO:0008006" key="5">
    <source>
        <dbReference type="Google" id="ProtNLM"/>
    </source>
</evidence>
<keyword evidence="1" id="KW-0479">Metal-binding</keyword>
<keyword evidence="4" id="KW-1185">Reference proteome</keyword>